<reference evidence="1 2" key="2">
    <citation type="submission" date="2013-02" db="EMBL/GenBank/DDBJ databases">
        <title>The Genome Sequence of Plasmodium falciparum Vietnam Oak-Knoll (FVO).</title>
        <authorList>
            <consortium name="The Broad Institute Genome Sequencing Platform"/>
            <consortium name="The Broad Institute Genome Sequencing Center for Infectious Disease"/>
            <person name="Neafsey D."/>
            <person name="Cheeseman I."/>
            <person name="Volkman S."/>
            <person name="Adams J."/>
            <person name="Walker B."/>
            <person name="Young S.K."/>
            <person name="Zeng Q."/>
            <person name="Gargeya S."/>
            <person name="Fitzgerald M."/>
            <person name="Haas B."/>
            <person name="Abouelleil A."/>
            <person name="Alvarado L."/>
            <person name="Arachchi H.M."/>
            <person name="Berlin A.M."/>
            <person name="Chapman S.B."/>
            <person name="Dewar J."/>
            <person name="Goldberg J."/>
            <person name="Griggs A."/>
            <person name="Gujja S."/>
            <person name="Hansen M."/>
            <person name="Howarth C."/>
            <person name="Imamovic A."/>
            <person name="Larimer J."/>
            <person name="McCowan C."/>
            <person name="Murphy C."/>
            <person name="Neiman D."/>
            <person name="Pearson M."/>
            <person name="Priest M."/>
            <person name="Roberts A."/>
            <person name="Saif S."/>
            <person name="Shea T."/>
            <person name="Sisk P."/>
            <person name="Sykes S."/>
            <person name="Wortman J."/>
            <person name="Nusbaum C."/>
            <person name="Birren B."/>
        </authorList>
    </citation>
    <scope>NUCLEOTIDE SEQUENCE [LARGE SCALE GENOMIC DNA]</scope>
    <source>
        <strain evidence="2">Vietnam Oak-Knoll (FVO)</strain>
    </source>
</reference>
<reference evidence="1 2" key="1">
    <citation type="submission" date="2013-02" db="EMBL/GenBank/DDBJ databases">
        <title>The Genome Annotation of Plasmodium falciparum Vietnam Oak-Knoll (FVO).</title>
        <authorList>
            <consortium name="The Broad Institute Genome Sequencing Platform"/>
            <consortium name="The Broad Institute Genome Sequencing Center for Infectious Disease"/>
            <person name="Neafsey D."/>
            <person name="Hoffman S."/>
            <person name="Volkman S."/>
            <person name="Rosenthal P."/>
            <person name="Walker B."/>
            <person name="Young S.K."/>
            <person name="Zeng Q."/>
            <person name="Gargeya S."/>
            <person name="Fitzgerald M."/>
            <person name="Haas B."/>
            <person name="Abouelleil A."/>
            <person name="Allen A.W."/>
            <person name="Alvarado L."/>
            <person name="Arachchi H.M."/>
            <person name="Berlin A.M."/>
            <person name="Chapman S.B."/>
            <person name="Gainer-Dewar J."/>
            <person name="Goldberg J."/>
            <person name="Griggs A."/>
            <person name="Gujja S."/>
            <person name="Hansen M."/>
            <person name="Howarth C."/>
            <person name="Imamovic A."/>
            <person name="Ireland A."/>
            <person name="Larimer J."/>
            <person name="McCowan C."/>
            <person name="Murphy C."/>
            <person name="Pearson M."/>
            <person name="Poon T.W."/>
            <person name="Priest M."/>
            <person name="Roberts A."/>
            <person name="Saif S."/>
            <person name="Shea T."/>
            <person name="Sisk P."/>
            <person name="Sykes S."/>
            <person name="Wortman J."/>
            <person name="Nusbaum C."/>
            <person name="Birren B."/>
        </authorList>
    </citation>
    <scope>NUCLEOTIDE SEQUENCE [LARGE SCALE GENOMIC DNA]</scope>
    <source>
        <strain evidence="2">Vietnam Oak-Knoll (FVO)</strain>
    </source>
</reference>
<proteinExistence type="predicted"/>
<dbReference type="SUPFAM" id="SSF144232">
    <property type="entry name" value="HIT/MYND zinc finger-like"/>
    <property type="match status" value="1"/>
</dbReference>
<sequence length="802" mass="96857">MVYSIEHDVDNINENADNNEENLFYLLKRFNISNNNRKYIKKKCLNELIENFVSDKNDIFNKYIPCEEYEKKDNRFKVMDKERNVHDNINKKETKFIKNDITVNSLEKSNDDIKDKNKKNSNVLDNTTRGVDIYPPNIRIDENYNDILYLSKMNLDEDNLHLKKIQEICKEIKNNLKYYKAENHDVYKFRPTTKHIVNTNLYKDIDINNNINIDTYTTNEYFINQLNYKNMGESKKYDIYDDKENVKRRSLKIVQEKCKKIVHSLNYNYSSIDINEIVNILNIITSPDFDEKIDKYTYLKLFLNKYHYVYPYENIKGLRKIRKFVQKIYLNKGDLFYINQNHISDMYLKTDMEQIIRNQYFINNMMNLHIDNGKFWIQIVHNIWIPLIINHFNSIKNNIFSYMLNYHNYENFLNQYHLSRVNKTFYTFSQHIFSGILFCGVPSIYRLLMRLHTYKYIELRINKIIENNEKNIYDEIIISSLNYNIDILRTLFPFFKEFINIDMNKIVDNFFESPFFNIIISSLKKSNIEKITVNQKYLNFINSFFLMITEFLYGTANKICVEKINENKIEFLSSLDDIFYDDMNILIARDILLFIIDLLCLFKLHSIYIKKKYCESILHITTCVKVLYYNKNQLTNDNIWKQTYVIAVKLYHFINSALQRKQSIKDNLMIQELTLIKRYYFNNLKQQNSIGDFYFLKNLNYGIYCWNTVCNTYINIHTLQDNENIFQYCQGCYIATYCSEKCKLTHLLSSHHNVCAYFKNIPSFLKFNTFHMEPNSYNNKFLNIFKNIDMFDKNNDKYQVIY</sequence>
<organism evidence="1 2">
    <name type="scientific">Plasmodium falciparum Vietnam Oak-Knoll</name>
    <name type="common">FVO</name>
    <dbReference type="NCBI Taxonomy" id="1036723"/>
    <lineage>
        <taxon>Eukaryota</taxon>
        <taxon>Sar</taxon>
        <taxon>Alveolata</taxon>
        <taxon>Apicomplexa</taxon>
        <taxon>Aconoidasida</taxon>
        <taxon>Haemosporida</taxon>
        <taxon>Plasmodiidae</taxon>
        <taxon>Plasmodium</taxon>
        <taxon>Plasmodium (Laverania)</taxon>
    </lineage>
</organism>
<protein>
    <submittedName>
        <fullName evidence="1">Uncharacterized protein</fullName>
    </submittedName>
</protein>
<dbReference type="OrthoDB" id="390933at2759"/>
<evidence type="ECO:0000313" key="1">
    <source>
        <dbReference type="EMBL" id="ETW19308.1"/>
    </source>
</evidence>
<gene>
    <name evidence="1" type="ORF">PFFVO_01881</name>
</gene>
<accession>A0A024V8G3</accession>
<name>A0A024V8G3_PLAFA</name>
<evidence type="ECO:0000313" key="2">
    <source>
        <dbReference type="Proteomes" id="UP000030690"/>
    </source>
</evidence>
<dbReference type="EMBL" id="KI925068">
    <property type="protein sequence ID" value="ETW19308.1"/>
    <property type="molecule type" value="Genomic_DNA"/>
</dbReference>
<dbReference type="AlphaFoldDB" id="A0A024V8G3"/>
<dbReference type="Proteomes" id="UP000030690">
    <property type="component" value="Unassembled WGS sequence"/>
</dbReference>